<dbReference type="InterPro" id="IPR036366">
    <property type="entry name" value="PGBDSf"/>
</dbReference>
<evidence type="ECO:0000259" key="2">
    <source>
        <dbReference type="Pfam" id="PF01471"/>
    </source>
</evidence>
<feature type="compositionally biased region" description="Low complexity" evidence="1">
    <location>
        <begin position="159"/>
        <end position="178"/>
    </location>
</feature>
<evidence type="ECO:0000313" key="4">
    <source>
        <dbReference type="EMBL" id="SNZ10042.1"/>
    </source>
</evidence>
<gene>
    <name evidence="4" type="ORF">SAMN05421503_1497</name>
</gene>
<reference evidence="5" key="1">
    <citation type="submission" date="2017-09" db="EMBL/GenBank/DDBJ databases">
        <authorList>
            <person name="Varghese N."/>
            <person name="Submissions S."/>
        </authorList>
    </citation>
    <scope>NUCLEOTIDE SEQUENCE [LARGE SCALE GENOMIC DNA]</scope>
    <source>
        <strain evidence="5">CGMCC 1.8913</strain>
    </source>
</reference>
<dbReference type="Proteomes" id="UP000219356">
    <property type="component" value="Unassembled WGS sequence"/>
</dbReference>
<dbReference type="AlphaFoldDB" id="A0A285NKL5"/>
<dbReference type="Pfam" id="PF13539">
    <property type="entry name" value="Peptidase_M15_4"/>
    <property type="match status" value="1"/>
</dbReference>
<name>A0A285NKL5_9BACI</name>
<organism evidence="4 5">
    <name type="scientific">Terribacillus aidingensis</name>
    <dbReference type="NCBI Taxonomy" id="586416"/>
    <lineage>
        <taxon>Bacteria</taxon>
        <taxon>Bacillati</taxon>
        <taxon>Bacillota</taxon>
        <taxon>Bacilli</taxon>
        <taxon>Bacillales</taxon>
        <taxon>Bacillaceae</taxon>
        <taxon>Terribacillus</taxon>
    </lineage>
</organism>
<dbReference type="RefSeq" id="WP_097040793.1">
    <property type="nucleotide sequence ID" value="NZ_OBEK01000002.1"/>
</dbReference>
<dbReference type="CDD" id="cd14845">
    <property type="entry name" value="L-Ala-D-Glu_peptidase_like"/>
    <property type="match status" value="1"/>
</dbReference>
<feature type="domain" description="Peptidase M15C" evidence="3">
    <location>
        <begin position="73"/>
        <end position="135"/>
    </location>
</feature>
<sequence>MARVSLDTLLRRSERNMGNGMNPIVKQSALEVIRRAYKEGIHVQISQGMRTYAEQNRLYAQGRTAPGSIVTNARGGQSNHNFGLAVDFFLTTWDGTKATWTVNDNWRRAAAIAKSLGFEWGGDWRSFKDYPHLEMTGGLSTAQLRAGSRPSLTDRTGTATPSPSSNGGNGSSPAPGGTELVKTAQRWANQYKEEASFRELDVDGLNGPLTMDALLRICQLFGKTAIDGIWGPRTKASVPEQSITDHQPGWTRLIQATLVCLGYNLNIDGIYGTNTRGAISAYQRSQGIGVDGIAGPETFEEFFKTA</sequence>
<evidence type="ECO:0000256" key="1">
    <source>
        <dbReference type="SAM" id="MobiDB-lite"/>
    </source>
</evidence>
<dbReference type="OrthoDB" id="9799970at2"/>
<dbReference type="Pfam" id="PF01471">
    <property type="entry name" value="PG_binding_1"/>
    <property type="match status" value="1"/>
</dbReference>
<feature type="region of interest" description="Disordered" evidence="1">
    <location>
        <begin position="141"/>
        <end position="178"/>
    </location>
</feature>
<dbReference type="EMBL" id="OBEK01000002">
    <property type="protein sequence ID" value="SNZ10042.1"/>
    <property type="molecule type" value="Genomic_DNA"/>
</dbReference>
<evidence type="ECO:0000259" key="3">
    <source>
        <dbReference type="Pfam" id="PF13539"/>
    </source>
</evidence>
<feature type="domain" description="Peptidoglycan binding-like" evidence="2">
    <location>
        <begin position="252"/>
        <end position="300"/>
    </location>
</feature>
<evidence type="ECO:0000313" key="5">
    <source>
        <dbReference type="Proteomes" id="UP000219356"/>
    </source>
</evidence>
<dbReference type="InterPro" id="IPR036365">
    <property type="entry name" value="PGBD-like_sf"/>
</dbReference>
<proteinExistence type="predicted"/>
<dbReference type="InterPro" id="IPR039561">
    <property type="entry name" value="Peptidase_M15C"/>
</dbReference>
<protein>
    <submittedName>
        <fullName evidence="4">Peptidoglycan L-alanyl-D-glutamate endopeptidase CwlK</fullName>
    </submittedName>
</protein>
<dbReference type="GO" id="GO:0008233">
    <property type="term" value="F:peptidase activity"/>
    <property type="evidence" value="ECO:0007669"/>
    <property type="project" value="InterPro"/>
</dbReference>
<dbReference type="Gene3D" id="1.10.101.10">
    <property type="entry name" value="PGBD-like superfamily/PGBD"/>
    <property type="match status" value="1"/>
</dbReference>
<dbReference type="SUPFAM" id="SSF47090">
    <property type="entry name" value="PGBD-like"/>
    <property type="match status" value="1"/>
</dbReference>
<dbReference type="SUPFAM" id="SSF55166">
    <property type="entry name" value="Hedgehog/DD-peptidase"/>
    <property type="match status" value="1"/>
</dbReference>
<accession>A0A285NKL5</accession>
<dbReference type="Gene3D" id="3.30.1380.10">
    <property type="match status" value="1"/>
</dbReference>
<dbReference type="InterPro" id="IPR009045">
    <property type="entry name" value="Zn_M74/Hedgehog-like"/>
</dbReference>
<dbReference type="InterPro" id="IPR002477">
    <property type="entry name" value="Peptidoglycan-bd-like"/>
</dbReference>
<keyword evidence="5" id="KW-1185">Reference proteome</keyword>